<proteinExistence type="predicted"/>
<dbReference type="EMBL" id="LR881469">
    <property type="protein sequence ID" value="CAD5327252.1"/>
    <property type="molecule type" value="Genomic_DNA"/>
</dbReference>
<organism evidence="1 2">
    <name type="scientific">Arabidopsis thaliana</name>
    <name type="common">Mouse-ear cress</name>
    <dbReference type="NCBI Taxonomy" id="3702"/>
    <lineage>
        <taxon>Eukaryota</taxon>
        <taxon>Viridiplantae</taxon>
        <taxon>Streptophyta</taxon>
        <taxon>Embryophyta</taxon>
        <taxon>Tracheophyta</taxon>
        <taxon>Spermatophyta</taxon>
        <taxon>Magnoliopsida</taxon>
        <taxon>eudicotyledons</taxon>
        <taxon>Gunneridae</taxon>
        <taxon>Pentapetalae</taxon>
        <taxon>rosids</taxon>
        <taxon>malvids</taxon>
        <taxon>Brassicales</taxon>
        <taxon>Brassicaceae</taxon>
        <taxon>Camelineae</taxon>
        <taxon>Arabidopsis</taxon>
    </lineage>
</organism>
<dbReference type="AlphaFoldDB" id="A0A7G2EY28"/>
<gene>
    <name evidence="1" type="ORF">AT9943_LOCUS14961</name>
</gene>
<evidence type="ECO:0000313" key="1">
    <source>
        <dbReference type="EMBL" id="CAD5327252.1"/>
    </source>
</evidence>
<sequence>MASTRKDDDIRTTRSGVKCKKEEISEAKRLLGRGFYSKEARLNIYTSPELLGEIAEFFGQYIRLRAAVKILIWEIFQVSSMPNRSLRQTDPCNNYLNITLEYVKMFDDVKFFLSYLWGRVAFTTTMESRCYEFPLALQMMEVEAIPLMVSKLPDPDDKRDYTQMTYDDLGTKVILHQKDIIQFESDAQLKVAYTLVGDEGVEYMDVGWDDDVVDEKVNYMKKLLMEEHEFT</sequence>
<evidence type="ECO:0000313" key="2">
    <source>
        <dbReference type="Proteomes" id="UP000516314"/>
    </source>
</evidence>
<protein>
    <submittedName>
        <fullName evidence="1">(thale cress) hypothetical protein</fullName>
    </submittedName>
</protein>
<reference evidence="1 2" key="1">
    <citation type="submission" date="2020-09" db="EMBL/GenBank/DDBJ databases">
        <authorList>
            <person name="Ashkenazy H."/>
        </authorList>
    </citation>
    <scope>NUCLEOTIDE SEQUENCE [LARGE SCALE GENOMIC DNA]</scope>
    <source>
        <strain evidence="2">cv. Cdm-0</strain>
    </source>
</reference>
<dbReference type="Proteomes" id="UP000516314">
    <property type="component" value="Chromosome 4"/>
</dbReference>
<accession>A0A7G2EY28</accession>
<name>A0A7G2EY28_ARATH</name>